<feature type="region of interest" description="Disordered" evidence="3">
    <location>
        <begin position="1013"/>
        <end position="1036"/>
    </location>
</feature>
<feature type="coiled-coil region" evidence="2">
    <location>
        <begin position="834"/>
        <end position="951"/>
    </location>
</feature>
<protein>
    <recommendedName>
        <fullName evidence="4">Protein FAM184A/B N-terminal domain-containing protein</fullName>
    </recommendedName>
</protein>
<feature type="domain" description="Protein FAM184A/B N-terminal" evidence="4">
    <location>
        <begin position="10"/>
        <end position="158"/>
    </location>
</feature>
<feature type="coiled-coil region" evidence="2">
    <location>
        <begin position="408"/>
        <end position="557"/>
    </location>
</feature>
<feature type="region of interest" description="Disordered" evidence="3">
    <location>
        <begin position="1043"/>
        <end position="1062"/>
    </location>
</feature>
<dbReference type="InterPro" id="IPR039478">
    <property type="entry name" value="FAM184A/B_N"/>
</dbReference>
<gene>
    <name evidence="5" type="ORF">JBS370_LOCUS9639</name>
</gene>
<feature type="region of interest" description="Disordered" evidence="3">
    <location>
        <begin position="625"/>
        <end position="645"/>
    </location>
</feature>
<dbReference type="EMBL" id="CAJOBD010000663">
    <property type="protein sequence ID" value="CAF3703084.1"/>
    <property type="molecule type" value="Genomic_DNA"/>
</dbReference>
<dbReference type="AlphaFoldDB" id="A0A818UTC0"/>
<evidence type="ECO:0000259" key="4">
    <source>
        <dbReference type="Pfam" id="PF15665"/>
    </source>
</evidence>
<reference evidence="5" key="1">
    <citation type="submission" date="2021-02" db="EMBL/GenBank/DDBJ databases">
        <authorList>
            <person name="Nowell W R."/>
        </authorList>
    </citation>
    <scope>NUCLEOTIDE SEQUENCE</scope>
</reference>
<dbReference type="Proteomes" id="UP000663836">
    <property type="component" value="Unassembled WGS sequence"/>
</dbReference>
<dbReference type="PANTHER" id="PTHR18870:SF9">
    <property type="entry name" value="PROTEIN TAG-278-RELATED"/>
    <property type="match status" value="1"/>
</dbReference>
<name>A0A818UTC0_9BILA</name>
<evidence type="ECO:0000256" key="3">
    <source>
        <dbReference type="SAM" id="MobiDB-lite"/>
    </source>
</evidence>
<evidence type="ECO:0000313" key="5">
    <source>
        <dbReference type="EMBL" id="CAF3703084.1"/>
    </source>
</evidence>
<organism evidence="5 6">
    <name type="scientific">Rotaria sordida</name>
    <dbReference type="NCBI Taxonomy" id="392033"/>
    <lineage>
        <taxon>Eukaryota</taxon>
        <taxon>Metazoa</taxon>
        <taxon>Spiralia</taxon>
        <taxon>Gnathifera</taxon>
        <taxon>Rotifera</taxon>
        <taxon>Eurotatoria</taxon>
        <taxon>Bdelloidea</taxon>
        <taxon>Philodinida</taxon>
        <taxon>Philodinidae</taxon>
        <taxon>Rotaria</taxon>
    </lineage>
</organism>
<feature type="compositionally biased region" description="Low complexity" evidence="3">
    <location>
        <begin position="1049"/>
        <end position="1062"/>
    </location>
</feature>
<evidence type="ECO:0000256" key="2">
    <source>
        <dbReference type="SAM" id="Coils"/>
    </source>
</evidence>
<proteinExistence type="predicted"/>
<feature type="coiled-coil region" evidence="2">
    <location>
        <begin position="681"/>
        <end position="734"/>
    </location>
</feature>
<dbReference type="PANTHER" id="PTHR18870">
    <property type="entry name" value="PROTEIN TAG-278-RELATED"/>
    <property type="match status" value="1"/>
</dbReference>
<comment type="caution">
    <text evidence="5">The sequence shown here is derived from an EMBL/GenBank/DDBJ whole genome shotgun (WGS) entry which is preliminary data.</text>
</comment>
<sequence>MKTFKNKNKVIYALNTKADEHETIVSNLKQAFEQEKIALASNASSRIDELLRRVEKLSSIKNTQNSLYENKIQLLETEKQNHANELLRIQQSSIEHEHEIAEDFRLKISNLKQNINQIKQSYDERLSNLNKEHKKIIEKLHEEHQLEIDNLKHESKHLFDIENEAQTKFYLQTIEDLKREHNDLLTKQKNQQMTQNELGQEYLKEKNQLEKQIKIFQEQIEQINIKSQLESIEQKNQLDIKINEYKQLQNEFEQYKLNFNSNSNDMTDLNQQLIKQRNEYEELKKKLDKTNREMNTVKERFNRQANELEDKLKLLKDKDSINHQLEDDLTNSRKELELTKQRLRQIEEDQHAQLSQTESTTNYLERRIHELDKTIHQLTVEKQQIMLKYDRELTDLRETYENQVSLCKKEMQNEVDRLNEHYQQLSNDEQIRARTNLELKQQELRQEFEIEKANLLAQWKNEVNLTKTEKNETNQQLNQLKENYTKQIDELKKQLENIKNEYSNIQKQFNDIQSLNSEYKKQIEKLHLDSEQQSKTKEQFQIECDQLKKQYHDLEINSTNELKDKIEKLTSELNEKWSKKFKSDYEKIRKDLTQQKDEERLKAIEEIQRQKQNDLKLAQNQINELEQQPQTGSDQQSADRTRHVPNPNSLGLMQLQQIQTQLLSQQHKSKEESLMALQNASEDKRRTINEFQMRIQDLTTEIQRLEGKNQEESLKQKLQLEKEHINQINELKARHMEDIRGQQLAYNTHLEKIRSDHERTLTLEIEKLNVHHQSNIEQLRKDVSRTYSNELEEKERAHSKELAAIRLQLDRALELTKIKEREADLRIEDLTSDLNIKQSRIDNCLRDLNELQEQIEQFRHDIDMRSKELQRVRNETQKEMKHREEKLRNENEEKIRDLVRTHDNEQKQLLDEFSKAHELLKLRISELQSKLDEADERYRNRESRSEDLELMTTLQQTICSYQEQLKKIHDEKKYLKMELINRETNFNKVFTNAPNSSVGVINPLAYNTKFIPRHSDASTSSSRKTQSPRPSKLEPLVVTNGEIPHDLTLNPNKPLLPKRFVK</sequence>
<dbReference type="Pfam" id="PF15665">
    <property type="entry name" value="FAM184"/>
    <property type="match status" value="1"/>
</dbReference>
<evidence type="ECO:0000256" key="1">
    <source>
        <dbReference type="ARBA" id="ARBA00023054"/>
    </source>
</evidence>
<feature type="coiled-coil region" evidence="2">
    <location>
        <begin position="40"/>
        <end position="349"/>
    </location>
</feature>
<feature type="compositionally biased region" description="Polar residues" evidence="3">
    <location>
        <begin position="1017"/>
        <end position="1029"/>
    </location>
</feature>
<evidence type="ECO:0000313" key="6">
    <source>
        <dbReference type="Proteomes" id="UP000663836"/>
    </source>
</evidence>
<keyword evidence="1 2" id="KW-0175">Coiled coil</keyword>
<feature type="compositionally biased region" description="Polar residues" evidence="3">
    <location>
        <begin position="625"/>
        <end position="636"/>
    </location>
</feature>
<accession>A0A818UTC0</accession>